<evidence type="ECO:0000256" key="2">
    <source>
        <dbReference type="SAM" id="MobiDB-lite"/>
    </source>
</evidence>
<evidence type="ECO:0000256" key="1">
    <source>
        <dbReference type="SAM" id="Coils"/>
    </source>
</evidence>
<feature type="region of interest" description="Disordered" evidence="2">
    <location>
        <begin position="669"/>
        <end position="697"/>
    </location>
</feature>
<dbReference type="EMBL" id="KK915662">
    <property type="protein sequence ID" value="KDP20750.1"/>
    <property type="molecule type" value="Genomic_DNA"/>
</dbReference>
<feature type="compositionally biased region" description="Polar residues" evidence="2">
    <location>
        <begin position="523"/>
        <end position="540"/>
    </location>
</feature>
<name>A0A067JL83_JATCU</name>
<protein>
    <recommendedName>
        <fullName evidence="5">Homer protein</fullName>
    </recommendedName>
</protein>
<proteinExistence type="predicted"/>
<feature type="region of interest" description="Disordered" evidence="2">
    <location>
        <begin position="501"/>
        <end position="545"/>
    </location>
</feature>
<reference evidence="3 4" key="1">
    <citation type="journal article" date="2014" name="PLoS ONE">
        <title>Global Analysis of Gene Expression Profiles in Physic Nut (Jatropha curcas L.) Seedlings Exposed to Salt Stress.</title>
        <authorList>
            <person name="Zhang L."/>
            <person name="Zhang C."/>
            <person name="Wu P."/>
            <person name="Chen Y."/>
            <person name="Li M."/>
            <person name="Jiang H."/>
            <person name="Wu G."/>
        </authorList>
    </citation>
    <scope>NUCLEOTIDE SEQUENCE [LARGE SCALE GENOMIC DNA]</scope>
    <source>
        <strain evidence="4">cv. GZQX0401</strain>
        <tissue evidence="3">Young leaves</tissue>
    </source>
</reference>
<evidence type="ECO:0000313" key="3">
    <source>
        <dbReference type="EMBL" id="KDP20750.1"/>
    </source>
</evidence>
<dbReference type="KEGG" id="jcu:105650098"/>
<organism evidence="3 4">
    <name type="scientific">Jatropha curcas</name>
    <name type="common">Barbados nut</name>
    <dbReference type="NCBI Taxonomy" id="180498"/>
    <lineage>
        <taxon>Eukaryota</taxon>
        <taxon>Viridiplantae</taxon>
        <taxon>Streptophyta</taxon>
        <taxon>Embryophyta</taxon>
        <taxon>Tracheophyta</taxon>
        <taxon>Spermatophyta</taxon>
        <taxon>Magnoliopsida</taxon>
        <taxon>eudicotyledons</taxon>
        <taxon>Gunneridae</taxon>
        <taxon>Pentapetalae</taxon>
        <taxon>rosids</taxon>
        <taxon>fabids</taxon>
        <taxon>Malpighiales</taxon>
        <taxon>Euphorbiaceae</taxon>
        <taxon>Crotonoideae</taxon>
        <taxon>Jatropheae</taxon>
        <taxon>Jatropha</taxon>
    </lineage>
</organism>
<evidence type="ECO:0000313" key="4">
    <source>
        <dbReference type="Proteomes" id="UP000027138"/>
    </source>
</evidence>
<dbReference type="OrthoDB" id="2020743at2759"/>
<keyword evidence="4" id="KW-1185">Reference proteome</keyword>
<sequence length="697" mass="78125">MVELQSCPSLINASALCSIEQESKGEGTVNIVAKISAELQREREKNVELMKRISVLEAQIQERDKDVFFSQGQGKCLNATERSHKKFKRPKTGAIHNGFEEKNAVNGEPPLQFKHGSQCDPPKDANVEDRLVNWMSMDETQFLLTDRSKDEDLAADCDDTDDSEEEEDCEEVDTQVDHKNGETYDTSNQLDVSCLGSYFVGNCDLTFPDVNQETNAGTQKYLILPTEQTKNNRYLQKLDEKETETIGSQKTPADDPVFKKEAFNTGHRSISPIRKPPKMAFCPKEVRRILQSEALQLKNAQSHTIRKIIVFSSLGIRHGSDDIYELDFNHFSILRKGELYVSPKDPGEHVLYENPGVRRKIFFPNHQNPTLCPVQILEEEKAMRPSDPSCPSCLFLCIKYGGRTRNLPQNEYVRQRMGRNKLKSFGPVICRMAMLIHIRSGSFFFKALGITLLFMAGFPDDLVQRETKYRNLDLLQKYYRTDADAEGEELFLPHSMTSDTLAKPDSQKLTGKTVSAKLKGKKQTNSTSKTHNFPRSSIHQSTPSSSATATQLGLMGYTSVQTQAAIASFQSIPSQIPADKQAINSSGANVPYSNQTPYHFFPPQPANTFMPMVYWSTPNAFPPSPYASTYGYQAFPSTANYISVHPQPFYTHPSCGSLIPKIAEKNRKNDVTMVEAESDSDSSSSNTDPKEASASCK</sequence>
<keyword evidence="1" id="KW-0175">Coiled coil</keyword>
<gene>
    <name evidence="3" type="ORF">JCGZ_21221</name>
</gene>
<accession>A0A067JL83</accession>
<evidence type="ECO:0008006" key="5">
    <source>
        <dbReference type="Google" id="ProtNLM"/>
    </source>
</evidence>
<feature type="coiled-coil region" evidence="1">
    <location>
        <begin position="32"/>
        <end position="59"/>
    </location>
</feature>
<dbReference type="AlphaFoldDB" id="A0A067JL83"/>
<dbReference type="Proteomes" id="UP000027138">
    <property type="component" value="Unassembled WGS sequence"/>
</dbReference>